<proteinExistence type="predicted"/>
<reference evidence="1 2" key="1">
    <citation type="submission" date="2024-10" db="EMBL/GenBank/DDBJ databases">
        <title>The Natural Products Discovery Center: Release of the First 8490 Sequenced Strains for Exploring Actinobacteria Biosynthetic Diversity.</title>
        <authorList>
            <person name="Kalkreuter E."/>
            <person name="Kautsar S.A."/>
            <person name="Yang D."/>
            <person name="Bader C.D."/>
            <person name="Teijaro C.N."/>
            <person name="Fluegel L."/>
            <person name="Davis C.M."/>
            <person name="Simpson J.R."/>
            <person name="Lauterbach L."/>
            <person name="Steele A.D."/>
            <person name="Gui C."/>
            <person name="Meng S."/>
            <person name="Li G."/>
            <person name="Viehrig K."/>
            <person name="Ye F."/>
            <person name="Su P."/>
            <person name="Kiefer A.F."/>
            <person name="Nichols A."/>
            <person name="Cepeda A.J."/>
            <person name="Yan W."/>
            <person name="Fan B."/>
            <person name="Jiang Y."/>
            <person name="Adhikari A."/>
            <person name="Zheng C.-J."/>
            <person name="Schuster L."/>
            <person name="Cowan T.M."/>
            <person name="Smanski M.J."/>
            <person name="Chevrette M.G."/>
            <person name="De Carvalho L.P.S."/>
            <person name="Shen B."/>
        </authorList>
    </citation>
    <scope>NUCLEOTIDE SEQUENCE [LARGE SCALE GENOMIC DNA]</scope>
    <source>
        <strain evidence="1 2">NPDC050545</strain>
    </source>
</reference>
<keyword evidence="2" id="KW-1185">Reference proteome</keyword>
<dbReference type="RefSeq" id="WP_397077830.1">
    <property type="nucleotide sequence ID" value="NZ_JBITGY010000001.1"/>
</dbReference>
<organism evidence="1 2">
    <name type="scientific">Nonomuraea typhae</name>
    <dbReference type="NCBI Taxonomy" id="2603600"/>
    <lineage>
        <taxon>Bacteria</taxon>
        <taxon>Bacillati</taxon>
        <taxon>Actinomycetota</taxon>
        <taxon>Actinomycetes</taxon>
        <taxon>Streptosporangiales</taxon>
        <taxon>Streptosporangiaceae</taxon>
        <taxon>Nonomuraea</taxon>
    </lineage>
</organism>
<sequence>MTHELVVSYDENKGYRVVSAPKFAQISGEVLRRADGLALKVELGMITVAEQVVYRRGDHDVHRDIYTAELVRDLRKSPDGDWWTPPGWKRPEEVSPRYVSESPELEIEVMSLDLDELVNGWITFWELWGPSEHLFRSVNIIEIAYAVFEMSEGDDPYRSYDDLMAHERLLRKIIKDKLLRQYWRPDDDRTQSDAYGLAARLMKYVREHPRSKA</sequence>
<evidence type="ECO:0000313" key="2">
    <source>
        <dbReference type="Proteomes" id="UP001612741"/>
    </source>
</evidence>
<dbReference type="EMBL" id="JBITGY010000001">
    <property type="protein sequence ID" value="MFI6495986.1"/>
    <property type="molecule type" value="Genomic_DNA"/>
</dbReference>
<protein>
    <submittedName>
        <fullName evidence="1">Uncharacterized protein</fullName>
    </submittedName>
</protein>
<accession>A0ABW7YK05</accession>
<gene>
    <name evidence="1" type="ORF">ACIBG2_01295</name>
</gene>
<comment type="caution">
    <text evidence="1">The sequence shown here is derived from an EMBL/GenBank/DDBJ whole genome shotgun (WGS) entry which is preliminary data.</text>
</comment>
<evidence type="ECO:0000313" key="1">
    <source>
        <dbReference type="EMBL" id="MFI6495986.1"/>
    </source>
</evidence>
<dbReference type="Proteomes" id="UP001612741">
    <property type="component" value="Unassembled WGS sequence"/>
</dbReference>
<name>A0ABW7YK05_9ACTN</name>